<evidence type="ECO:0000256" key="2">
    <source>
        <dbReference type="ARBA" id="ARBA00001946"/>
    </source>
</evidence>
<evidence type="ECO:0000313" key="7">
    <source>
        <dbReference type="Proteomes" id="UP000761264"/>
    </source>
</evidence>
<comment type="cofactor">
    <cofactor evidence="4">
        <name>a divalent metal cation</name>
        <dbReference type="ChEBI" id="CHEBI:60240"/>
    </cofactor>
</comment>
<dbReference type="PANTHER" id="PTHR11839">
    <property type="entry name" value="UDP/ADP-SUGAR PYROPHOSPHATASE"/>
    <property type="match status" value="1"/>
</dbReference>
<accession>A0A967EV84</accession>
<dbReference type="EC" id="3.6.1.-" evidence="4"/>
<dbReference type="GO" id="GO:0008893">
    <property type="term" value="F:guanosine-3',5'-bis(diphosphate) 3'-diphosphatase activity"/>
    <property type="evidence" value="ECO:0007669"/>
    <property type="project" value="TreeGrafter"/>
</dbReference>
<comment type="caution">
    <text evidence="6">The sequence shown here is derived from an EMBL/GenBank/DDBJ whole genome shotgun (WGS) entry which is preliminary data.</text>
</comment>
<dbReference type="PROSITE" id="PS00893">
    <property type="entry name" value="NUDIX_BOX"/>
    <property type="match status" value="1"/>
</dbReference>
<name>A0A967EV84_9PROT</name>
<dbReference type="SUPFAM" id="SSF55811">
    <property type="entry name" value="Nudix"/>
    <property type="match status" value="1"/>
</dbReference>
<dbReference type="Proteomes" id="UP000761264">
    <property type="component" value="Unassembled WGS sequence"/>
</dbReference>
<comment type="cofactor">
    <cofactor evidence="1">
        <name>Mn(2+)</name>
        <dbReference type="ChEBI" id="CHEBI:29035"/>
    </cofactor>
</comment>
<keyword evidence="3 4" id="KW-0378">Hydrolase</keyword>
<comment type="function">
    <text evidence="4">Accelerates the degradation of transcripts by removing pyrophosphate from the 5'-end of triphosphorylated RNA, leading to a more labile monophosphorylated state that can stimulate subsequent ribonuclease cleavage.</text>
</comment>
<dbReference type="InterPro" id="IPR020084">
    <property type="entry name" value="NUDIX_hydrolase_CS"/>
</dbReference>
<evidence type="ECO:0000313" key="6">
    <source>
        <dbReference type="EMBL" id="NIA68286.1"/>
    </source>
</evidence>
<organism evidence="6 7">
    <name type="scientific">Pelagibius litoralis</name>
    <dbReference type="NCBI Taxonomy" id="374515"/>
    <lineage>
        <taxon>Bacteria</taxon>
        <taxon>Pseudomonadati</taxon>
        <taxon>Pseudomonadota</taxon>
        <taxon>Alphaproteobacteria</taxon>
        <taxon>Rhodospirillales</taxon>
        <taxon>Rhodovibrionaceae</taxon>
        <taxon>Pelagibius</taxon>
    </lineage>
</organism>
<protein>
    <recommendedName>
        <fullName evidence="4">RNA pyrophosphohydrolase</fullName>
        <ecNumber evidence="4">3.6.1.-</ecNumber>
    </recommendedName>
    <alternativeName>
        <fullName evidence="4">(Di)nucleoside polyphosphate hydrolase</fullName>
    </alternativeName>
</protein>
<sequence>MSAEEIARLPYRPCVGIVLLNAENRVFVAKRIDASKDNPHAWQMPQGGIDKGEDPERAALRELHEEIGTDKVAVIGESQSWLRYDFPPELVEKVRHGRYRGQEQRWFAMRFLGKDSDIDLDTEHPEFSDWRWENLENLPALTITFKRDLYTAIVQEFRHLVA</sequence>
<dbReference type="PROSITE" id="PS51462">
    <property type="entry name" value="NUDIX"/>
    <property type="match status" value="1"/>
</dbReference>
<feature type="short sequence motif" description="Nudix box" evidence="4">
    <location>
        <begin position="47"/>
        <end position="68"/>
    </location>
</feature>
<dbReference type="InterPro" id="IPR015797">
    <property type="entry name" value="NUDIX_hydrolase-like_dom_sf"/>
</dbReference>
<proteinExistence type="inferred from homology"/>
<dbReference type="GO" id="GO:0006753">
    <property type="term" value="P:nucleoside phosphate metabolic process"/>
    <property type="evidence" value="ECO:0007669"/>
    <property type="project" value="TreeGrafter"/>
</dbReference>
<dbReference type="Pfam" id="PF00293">
    <property type="entry name" value="NUDIX"/>
    <property type="match status" value="1"/>
</dbReference>
<dbReference type="PANTHER" id="PTHR11839:SF22">
    <property type="entry name" value="NUDIX HYDROLASE 26, CHLOROPLASTIC"/>
    <property type="match status" value="1"/>
</dbReference>
<dbReference type="CDD" id="cd03671">
    <property type="entry name" value="NUDIX_Ap4A_hydrolase_plant_like"/>
    <property type="match status" value="1"/>
</dbReference>
<dbReference type="PRINTS" id="PR00502">
    <property type="entry name" value="NUDIXFAMILY"/>
</dbReference>
<dbReference type="GO" id="GO:0034432">
    <property type="term" value="F:bis(5'-adenosyl)-pentaphosphatase activity"/>
    <property type="evidence" value="ECO:0007669"/>
    <property type="project" value="TreeGrafter"/>
</dbReference>
<comment type="similarity">
    <text evidence="4">Belongs to the Nudix hydrolase family. RppH subfamily.</text>
</comment>
<feature type="domain" description="Nudix hydrolase" evidence="5">
    <location>
        <begin position="10"/>
        <end position="155"/>
    </location>
</feature>
<evidence type="ECO:0000256" key="4">
    <source>
        <dbReference type="HAMAP-Rule" id="MF_00298"/>
    </source>
</evidence>
<dbReference type="InterPro" id="IPR022927">
    <property type="entry name" value="RppH"/>
</dbReference>
<gene>
    <name evidence="4" type="primary">rppH</name>
    <name evidence="4" type="synonym">nudH</name>
    <name evidence="6" type="ORF">HBA54_06750</name>
</gene>
<dbReference type="HAMAP" id="MF_00298">
    <property type="entry name" value="Nudix_RppH"/>
    <property type="match status" value="1"/>
</dbReference>
<dbReference type="Gene3D" id="3.90.79.10">
    <property type="entry name" value="Nucleoside Triphosphate Pyrophosphohydrolase"/>
    <property type="match status" value="1"/>
</dbReference>
<dbReference type="NCBIfam" id="NF001936">
    <property type="entry name" value="PRK00714.1-3"/>
    <property type="match status" value="1"/>
</dbReference>
<reference evidence="6" key="1">
    <citation type="submission" date="2020-03" db="EMBL/GenBank/DDBJ databases">
        <title>Genome of Pelagibius litoralis DSM 21314T.</title>
        <authorList>
            <person name="Wang G."/>
        </authorList>
    </citation>
    <scope>NUCLEOTIDE SEQUENCE</scope>
    <source>
        <strain evidence="6">DSM 21314</strain>
    </source>
</reference>
<evidence type="ECO:0000256" key="3">
    <source>
        <dbReference type="ARBA" id="ARBA00022801"/>
    </source>
</evidence>
<dbReference type="AlphaFoldDB" id="A0A967EV84"/>
<keyword evidence="7" id="KW-1185">Reference proteome</keyword>
<dbReference type="NCBIfam" id="NF001938">
    <property type="entry name" value="PRK00714.1-5"/>
    <property type="match status" value="1"/>
</dbReference>
<evidence type="ECO:0000256" key="1">
    <source>
        <dbReference type="ARBA" id="ARBA00001936"/>
    </source>
</evidence>
<evidence type="ECO:0000259" key="5">
    <source>
        <dbReference type="PROSITE" id="PS51462"/>
    </source>
</evidence>
<comment type="cofactor">
    <cofactor evidence="2">
        <name>Mg(2+)</name>
        <dbReference type="ChEBI" id="CHEBI:18420"/>
    </cofactor>
</comment>
<dbReference type="GO" id="GO:0019693">
    <property type="term" value="P:ribose phosphate metabolic process"/>
    <property type="evidence" value="ECO:0007669"/>
    <property type="project" value="TreeGrafter"/>
</dbReference>
<dbReference type="EMBL" id="JAAQPH010000004">
    <property type="protein sequence ID" value="NIA68286.1"/>
    <property type="molecule type" value="Genomic_DNA"/>
</dbReference>
<dbReference type="InterPro" id="IPR000086">
    <property type="entry name" value="NUDIX_hydrolase_dom"/>
</dbReference>
<dbReference type="InterPro" id="IPR020476">
    <property type="entry name" value="Nudix_hydrolase"/>
</dbReference>